<dbReference type="PROSITE" id="PS51257">
    <property type="entry name" value="PROKAR_LIPOPROTEIN"/>
    <property type="match status" value="1"/>
</dbReference>
<sequence>MRLILTIVCVALLVSACEKERHEEIRKFVSFQMDSVFFIGENPKAVITKANLTDTDPNNDIDKLTITASGEQAEKLNITLIGTSEGLDHGVFRSQDGNRFSVYYDEPNISQIADQTYGSFTLSISRIKDSLMEASFYGTAVDTSGTFNPKPVTHGYIRAIVTAD</sequence>
<name>A0A5C6LPI9_9BACT</name>
<dbReference type="Proteomes" id="UP000318815">
    <property type="component" value="Unassembled WGS sequence"/>
</dbReference>
<protein>
    <submittedName>
        <fullName evidence="1">Uncharacterized protein</fullName>
    </submittedName>
</protein>
<gene>
    <name evidence="1" type="ORF">FEF09_18530</name>
</gene>
<proteinExistence type="predicted"/>
<evidence type="ECO:0000313" key="2">
    <source>
        <dbReference type="Proteomes" id="UP000318815"/>
    </source>
</evidence>
<organism evidence="1 2">
    <name type="scientific">Chitinophaga pinensis</name>
    <dbReference type="NCBI Taxonomy" id="79329"/>
    <lineage>
        <taxon>Bacteria</taxon>
        <taxon>Pseudomonadati</taxon>
        <taxon>Bacteroidota</taxon>
        <taxon>Chitinophagia</taxon>
        <taxon>Chitinophagales</taxon>
        <taxon>Chitinophagaceae</taxon>
        <taxon>Chitinophaga</taxon>
    </lineage>
</organism>
<reference evidence="1 2" key="1">
    <citation type="submission" date="2019-08" db="EMBL/GenBank/DDBJ databases">
        <title>Whole genome sequencing of chitin degrading bacteria Chitinophaga pinensis YS16.</title>
        <authorList>
            <person name="Singh R.P."/>
            <person name="Manchanda G."/>
            <person name="Maurya I.K."/>
            <person name="Joshi N.K."/>
            <person name="Srivastava A.K."/>
        </authorList>
    </citation>
    <scope>NUCLEOTIDE SEQUENCE [LARGE SCALE GENOMIC DNA]</scope>
    <source>
        <strain evidence="1 2">YS-16</strain>
    </source>
</reference>
<dbReference type="AlphaFoldDB" id="A0A5C6LPI9"/>
<comment type="caution">
    <text evidence="1">The sequence shown here is derived from an EMBL/GenBank/DDBJ whole genome shotgun (WGS) entry which is preliminary data.</text>
</comment>
<evidence type="ECO:0000313" key="1">
    <source>
        <dbReference type="EMBL" id="TWV99052.1"/>
    </source>
</evidence>
<dbReference type="OrthoDB" id="660013at2"/>
<dbReference type="RefSeq" id="WP_146306492.1">
    <property type="nucleotide sequence ID" value="NZ_VOHS01000019.1"/>
</dbReference>
<dbReference type="EMBL" id="VOHS01000019">
    <property type="protein sequence ID" value="TWV99052.1"/>
    <property type="molecule type" value="Genomic_DNA"/>
</dbReference>
<accession>A0A5C6LPI9</accession>
<keyword evidence="2" id="KW-1185">Reference proteome</keyword>